<accession>B1MI80</accession>
<evidence type="ECO:0000313" key="3">
    <source>
        <dbReference type="Proteomes" id="UP000007137"/>
    </source>
</evidence>
<protein>
    <recommendedName>
        <fullName evidence="4">Integral membrane protein</fullName>
    </recommendedName>
</protein>
<keyword evidence="1" id="KW-0472">Membrane</keyword>
<keyword evidence="3" id="KW-1185">Reference proteome</keyword>
<keyword evidence="1" id="KW-1133">Transmembrane helix</keyword>
<evidence type="ECO:0000256" key="1">
    <source>
        <dbReference type="SAM" id="Phobius"/>
    </source>
</evidence>
<feature type="transmembrane region" description="Helical" evidence="1">
    <location>
        <begin position="149"/>
        <end position="166"/>
    </location>
</feature>
<gene>
    <name evidence="2" type="ordered locus">MAB_0807</name>
</gene>
<name>B1MI80_MYCA9</name>
<dbReference type="Proteomes" id="UP000007137">
    <property type="component" value="Chromosome"/>
</dbReference>
<feature type="transmembrane region" description="Helical" evidence="1">
    <location>
        <begin position="208"/>
        <end position="229"/>
    </location>
</feature>
<dbReference type="AlphaFoldDB" id="B1MI80"/>
<proteinExistence type="predicted"/>
<evidence type="ECO:0000313" key="2">
    <source>
        <dbReference type="EMBL" id="CAM60902.1"/>
    </source>
</evidence>
<reference evidence="2 3" key="1">
    <citation type="journal article" date="2009" name="PLoS ONE">
        <title>Non mycobacterial virulence genes in the genome of the emerging pathogen Mycobacterium abscessus.</title>
        <authorList>
            <person name="Ripoll F."/>
            <person name="Pasek S."/>
            <person name="Schenowitz C."/>
            <person name="Dossat C."/>
            <person name="Barbe V."/>
            <person name="Rottman M."/>
            <person name="Macheras E."/>
            <person name="Heym B."/>
            <person name="Herrmann J.L."/>
            <person name="Daffe M."/>
            <person name="Brosch R."/>
            <person name="Risler J.L."/>
            <person name="Gaillard J.L."/>
        </authorList>
    </citation>
    <scope>NUCLEOTIDE SEQUENCE [LARGE SCALE GENOMIC DNA]</scope>
    <source>
        <strain evidence="3">ATCC 19977 / DSM 44196 / CCUG 20993 / CIP 104536 / JCM 13569 / NCTC 13031 / TMC 1543 / L948</strain>
    </source>
</reference>
<evidence type="ECO:0008006" key="4">
    <source>
        <dbReference type="Google" id="ProtNLM"/>
    </source>
</evidence>
<dbReference type="KEGG" id="mab:MAB_0807"/>
<feature type="transmembrane region" description="Helical" evidence="1">
    <location>
        <begin position="12"/>
        <end position="30"/>
    </location>
</feature>
<keyword evidence="1" id="KW-0812">Transmembrane</keyword>
<organism evidence="2 3">
    <name type="scientific">Mycobacteroides abscessus (strain ATCC 19977 / DSM 44196 / CCUG 20993 / CIP 104536 / JCM 13569 / NCTC 13031 / TMC 1543 / L948)</name>
    <name type="common">Mycobacterium abscessus</name>
    <dbReference type="NCBI Taxonomy" id="561007"/>
    <lineage>
        <taxon>Bacteria</taxon>
        <taxon>Bacillati</taxon>
        <taxon>Actinomycetota</taxon>
        <taxon>Actinomycetes</taxon>
        <taxon>Mycobacteriales</taxon>
        <taxon>Mycobacteriaceae</taxon>
        <taxon>Mycobacteroides</taxon>
        <taxon>Mycobacteroides abscessus</taxon>
    </lineage>
</organism>
<sequence length="353" mass="39180">MWIRMSVAPWWVNWLAMVCLMTAVSAPMWLLMQSDSDTRGWLFFIVKVTAFSVGLATMFALIQQPVRRSFATALAGLNRVQRRQAATAISRGDIPRDPAVLSAAVRLATIALGVQRRAPSWAKWFQRISPILFLAFAVGDFINDKNRHALAYTVFAVLLLVSVLWSEHVRHRTQSRVDLLNSAASAAGAAPPHSAADYPALMSGRKQVLIAVAIGLTTAIFAAAVTYFADQPNRTLKRDCVNAVHGIYYFTEHKEMIDGPTILPNGPSLSAYQDWSDEINRYAAPIPEGDIGVSMHRVASLSKQALNLVRDARNDPDAPQAKTTERQINYYKIINQMYDETHQVLQACDGVFH</sequence>
<dbReference type="EMBL" id="CU458896">
    <property type="protein sequence ID" value="CAM60902.1"/>
    <property type="molecule type" value="Genomic_DNA"/>
</dbReference>
<feature type="transmembrane region" description="Helical" evidence="1">
    <location>
        <begin position="42"/>
        <end position="62"/>
    </location>
</feature>